<dbReference type="AlphaFoldDB" id="A0AAE1DMJ6"/>
<protein>
    <submittedName>
        <fullName evidence="1">Uncharacterized protein</fullName>
    </submittedName>
</protein>
<sequence length="101" mass="11647">MLCKTAPYRKSAVQKETAAPSRSLSVSQIHKENISTFHQRMEAKATEIVSQQLQSANPWSDFLRWYQTCTIVRYLQNYQYYISWNHKSSFVPAAECSVVPG</sequence>
<gene>
    <name evidence="1" type="ORF">RRG08_039765</name>
</gene>
<keyword evidence="2" id="KW-1185">Reference proteome</keyword>
<evidence type="ECO:0000313" key="2">
    <source>
        <dbReference type="Proteomes" id="UP001283361"/>
    </source>
</evidence>
<dbReference type="EMBL" id="JAWDGP010003343">
    <property type="protein sequence ID" value="KAK3775350.1"/>
    <property type="molecule type" value="Genomic_DNA"/>
</dbReference>
<name>A0AAE1DMJ6_9GAST</name>
<comment type="caution">
    <text evidence="1">The sequence shown here is derived from an EMBL/GenBank/DDBJ whole genome shotgun (WGS) entry which is preliminary data.</text>
</comment>
<proteinExistence type="predicted"/>
<dbReference type="Proteomes" id="UP001283361">
    <property type="component" value="Unassembled WGS sequence"/>
</dbReference>
<organism evidence="1 2">
    <name type="scientific">Elysia crispata</name>
    <name type="common">lettuce slug</name>
    <dbReference type="NCBI Taxonomy" id="231223"/>
    <lineage>
        <taxon>Eukaryota</taxon>
        <taxon>Metazoa</taxon>
        <taxon>Spiralia</taxon>
        <taxon>Lophotrochozoa</taxon>
        <taxon>Mollusca</taxon>
        <taxon>Gastropoda</taxon>
        <taxon>Heterobranchia</taxon>
        <taxon>Euthyneura</taxon>
        <taxon>Panpulmonata</taxon>
        <taxon>Sacoglossa</taxon>
        <taxon>Placobranchoidea</taxon>
        <taxon>Plakobranchidae</taxon>
        <taxon>Elysia</taxon>
    </lineage>
</organism>
<accession>A0AAE1DMJ6</accession>
<reference evidence="1" key="1">
    <citation type="journal article" date="2023" name="G3 (Bethesda)">
        <title>A reference genome for the long-term kleptoplast-retaining sea slug Elysia crispata morphotype clarki.</title>
        <authorList>
            <person name="Eastman K.E."/>
            <person name="Pendleton A.L."/>
            <person name="Shaikh M.A."/>
            <person name="Suttiyut T."/>
            <person name="Ogas R."/>
            <person name="Tomko P."/>
            <person name="Gavelis G."/>
            <person name="Widhalm J.R."/>
            <person name="Wisecaver J.H."/>
        </authorList>
    </citation>
    <scope>NUCLEOTIDE SEQUENCE</scope>
    <source>
        <strain evidence="1">ECLA1</strain>
    </source>
</reference>
<evidence type="ECO:0000313" key="1">
    <source>
        <dbReference type="EMBL" id="KAK3775350.1"/>
    </source>
</evidence>